<evidence type="ECO:0000313" key="3">
    <source>
        <dbReference type="EMBL" id="MEJ2870335.1"/>
    </source>
</evidence>
<evidence type="ECO:0000256" key="2">
    <source>
        <dbReference type="SAM" id="Phobius"/>
    </source>
</evidence>
<feature type="compositionally biased region" description="Basic and acidic residues" evidence="1">
    <location>
        <begin position="1"/>
        <end position="12"/>
    </location>
</feature>
<evidence type="ECO:0008006" key="5">
    <source>
        <dbReference type="Google" id="ProtNLM"/>
    </source>
</evidence>
<name>A0ABU8MSP4_9PSEU</name>
<sequence length="325" mass="33557">MTTTDGRPRAGGEHPGPADPPGPDTGADADPPTPPDSPSGSMSDSPPDDGPAIARVRARASGSSGRPSPGPVPPGVARRVGRHARPDAESTGHTPPPDYRPRHAAPADAAGEVEHDEADADEPAGPADGAPALTVVREPARPPAGPPTPAAPPDAEIDPTPVRGLPLASTFPASAVLASEPAASEDKRPIYGWQSADSAADHDPAAPPPTRQRIVLAERRSPTRAVGTVAEIEQQTATGELLLSNLMRSQLMLAVRLAVVGVIVLGVLPIVFLTMPAVGATELFGVSLPWILLGVLAFPFLIVLGWLYTRTAERNELDFADDVED</sequence>
<dbReference type="EMBL" id="JBBEGN010000012">
    <property type="protein sequence ID" value="MEJ2870335.1"/>
    <property type="molecule type" value="Genomic_DNA"/>
</dbReference>
<reference evidence="3 4" key="1">
    <citation type="submission" date="2024-03" db="EMBL/GenBank/DDBJ databases">
        <title>Actinomycetospora sp. OC33-EN08, a novel actinomycete isolated from wild orchid (Aerides multiflora).</title>
        <authorList>
            <person name="Suriyachadkun C."/>
        </authorList>
    </citation>
    <scope>NUCLEOTIDE SEQUENCE [LARGE SCALE GENOMIC DNA]</scope>
    <source>
        <strain evidence="3 4">OC33-EN08</strain>
    </source>
</reference>
<evidence type="ECO:0000313" key="4">
    <source>
        <dbReference type="Proteomes" id="UP001385809"/>
    </source>
</evidence>
<feature type="compositionally biased region" description="Low complexity" evidence="1">
    <location>
        <begin position="38"/>
        <end position="67"/>
    </location>
</feature>
<dbReference type="RefSeq" id="WP_337696900.1">
    <property type="nucleotide sequence ID" value="NZ_JBBEGN010000012.1"/>
</dbReference>
<dbReference type="Proteomes" id="UP001385809">
    <property type="component" value="Unassembled WGS sequence"/>
</dbReference>
<feature type="compositionally biased region" description="Low complexity" evidence="1">
    <location>
        <begin position="123"/>
        <end position="132"/>
    </location>
</feature>
<keyword evidence="2" id="KW-0812">Transmembrane</keyword>
<feature type="compositionally biased region" description="Pro residues" evidence="1">
    <location>
        <begin position="141"/>
        <end position="152"/>
    </location>
</feature>
<organism evidence="3 4">
    <name type="scientific">Actinomycetospora aurantiaca</name>
    <dbReference type="NCBI Taxonomy" id="3129233"/>
    <lineage>
        <taxon>Bacteria</taxon>
        <taxon>Bacillati</taxon>
        <taxon>Actinomycetota</taxon>
        <taxon>Actinomycetes</taxon>
        <taxon>Pseudonocardiales</taxon>
        <taxon>Pseudonocardiaceae</taxon>
        <taxon>Actinomycetospora</taxon>
    </lineage>
</organism>
<feature type="region of interest" description="Disordered" evidence="1">
    <location>
        <begin position="1"/>
        <end position="166"/>
    </location>
</feature>
<keyword evidence="2" id="KW-1133">Transmembrane helix</keyword>
<protein>
    <recommendedName>
        <fullName evidence="5">DUF485 domain-containing protein</fullName>
    </recommendedName>
</protein>
<accession>A0ABU8MSP4</accession>
<gene>
    <name evidence="3" type="ORF">WCD74_21375</name>
</gene>
<keyword evidence="4" id="KW-1185">Reference proteome</keyword>
<proteinExistence type="predicted"/>
<keyword evidence="2" id="KW-0472">Membrane</keyword>
<comment type="caution">
    <text evidence="3">The sequence shown here is derived from an EMBL/GenBank/DDBJ whole genome shotgun (WGS) entry which is preliminary data.</text>
</comment>
<feature type="transmembrane region" description="Helical" evidence="2">
    <location>
        <begin position="253"/>
        <end position="275"/>
    </location>
</feature>
<feature type="transmembrane region" description="Helical" evidence="2">
    <location>
        <begin position="287"/>
        <end position="308"/>
    </location>
</feature>
<evidence type="ECO:0000256" key="1">
    <source>
        <dbReference type="SAM" id="MobiDB-lite"/>
    </source>
</evidence>